<dbReference type="EMBL" id="CM026428">
    <property type="protein sequence ID" value="KAG0565954.1"/>
    <property type="molecule type" value="Genomic_DNA"/>
</dbReference>
<feature type="compositionally biased region" description="Polar residues" evidence="1">
    <location>
        <begin position="372"/>
        <end position="389"/>
    </location>
</feature>
<dbReference type="PANTHER" id="PTHR36810:SF1">
    <property type="entry name" value="OS05G0232200 PROTEIN"/>
    <property type="match status" value="1"/>
</dbReference>
<reference evidence="2" key="1">
    <citation type="submission" date="2020-06" db="EMBL/GenBank/DDBJ databases">
        <title>WGS assembly of Ceratodon purpureus strain R40.</title>
        <authorList>
            <person name="Carey S.B."/>
            <person name="Jenkins J."/>
            <person name="Shu S."/>
            <person name="Lovell J.T."/>
            <person name="Sreedasyam A."/>
            <person name="Maumus F."/>
            <person name="Tiley G.P."/>
            <person name="Fernandez-Pozo N."/>
            <person name="Barry K."/>
            <person name="Chen C."/>
            <person name="Wang M."/>
            <person name="Lipzen A."/>
            <person name="Daum C."/>
            <person name="Saski C.A."/>
            <person name="Payton A.C."/>
            <person name="Mcbreen J.C."/>
            <person name="Conrad R.E."/>
            <person name="Kollar L.M."/>
            <person name="Olsson S."/>
            <person name="Huttunen S."/>
            <person name="Landis J.B."/>
            <person name="Wickett N.J."/>
            <person name="Johnson M.G."/>
            <person name="Rensing S.A."/>
            <person name="Grimwood J."/>
            <person name="Schmutz J."/>
            <person name="Mcdaniel S.F."/>
        </authorList>
    </citation>
    <scope>NUCLEOTIDE SEQUENCE</scope>
    <source>
        <strain evidence="2">R40</strain>
    </source>
</reference>
<name>A0A8T0H6E4_CERPU</name>
<feature type="compositionally biased region" description="Low complexity" evidence="1">
    <location>
        <begin position="474"/>
        <end position="491"/>
    </location>
</feature>
<feature type="compositionally biased region" description="Polar residues" evidence="1">
    <location>
        <begin position="289"/>
        <end position="298"/>
    </location>
</feature>
<dbReference type="PANTHER" id="PTHR36810">
    <property type="entry name" value="BNACNNG47150D PROTEIN"/>
    <property type="match status" value="1"/>
</dbReference>
<feature type="region of interest" description="Disordered" evidence="1">
    <location>
        <begin position="203"/>
        <end position="229"/>
    </location>
</feature>
<dbReference type="Proteomes" id="UP000822688">
    <property type="component" value="Chromosome 7"/>
</dbReference>
<gene>
    <name evidence="2" type="ORF">KC19_7G026600</name>
</gene>
<dbReference type="InterPro" id="IPR035892">
    <property type="entry name" value="C2_domain_sf"/>
</dbReference>
<evidence type="ECO:0000256" key="1">
    <source>
        <dbReference type="SAM" id="MobiDB-lite"/>
    </source>
</evidence>
<dbReference type="Gene3D" id="2.60.40.150">
    <property type="entry name" value="C2 domain"/>
    <property type="match status" value="1"/>
</dbReference>
<feature type="compositionally biased region" description="Basic and acidic residues" evidence="1">
    <location>
        <begin position="243"/>
        <end position="258"/>
    </location>
</feature>
<accession>A0A8T0H6E4</accession>
<feature type="region of interest" description="Disordered" evidence="1">
    <location>
        <begin position="413"/>
        <end position="491"/>
    </location>
</feature>
<protein>
    <recommendedName>
        <fullName evidence="4">C2 domain-containing protein</fullName>
    </recommendedName>
</protein>
<evidence type="ECO:0008006" key="4">
    <source>
        <dbReference type="Google" id="ProtNLM"/>
    </source>
</evidence>
<comment type="caution">
    <text evidence="2">The sequence shown here is derived from an EMBL/GenBank/DDBJ whole genome shotgun (WGS) entry which is preliminary data.</text>
</comment>
<evidence type="ECO:0000313" key="2">
    <source>
        <dbReference type="EMBL" id="KAG0565954.1"/>
    </source>
</evidence>
<dbReference type="SUPFAM" id="SSF49562">
    <property type="entry name" value="C2 domain (Calcium/lipid-binding domain, CaLB)"/>
    <property type="match status" value="1"/>
</dbReference>
<proteinExistence type="predicted"/>
<dbReference type="AlphaFoldDB" id="A0A8T0H6E4"/>
<sequence length="574" mass="60984">MPGTIRVSVLEAVDLPEVLTDGTIGKDVTAKVTLGPKLFKTQPGVADGGKIASWNSDFAFPVMNLRDKLVISICNSEDHSVTQTAAIEIPSIIQKGSRDEFVALNKGGRIHLRMSFVLTEEERKKIESMRVAALKRKEEAERLKKTVVLLPVTPEKQPKVSPVTTVAITEVDVATTRDKKDLKELANGSLNVRSDSTILGDKKDSALFGDKKDPTVLGGDKDSTKAVDKKDSTILVDKTDTTITSDNKDALGDKENSTPKRPAPKPMFNYSKAIGVPASAKKTVKKPSASVSDSSTNELKADNDDVSSGVQLVRESTKNADLELVSSETTKLDASVKAPSSGDSTVVSVTKTVESTPQGSLIPAAEVDTVSSDFKSTNGGMNSELQNGRESLENTEDLGNKKLDGAVLLKTKPVDSVAQANPPRSGVESGVPENSTSEVGKIDKDGMDSEGQAARGSAEKVSTSRTSKLDFPAEDASPSSEHESSSLMVVSEDSAPHLQVALRSSSSGLKTVKARVKSTLSRVSSRRSSSRVASSNSLTRNPVPVPVVWVQEVVRRALSNVKGCYGLNPAAVHH</sequence>
<keyword evidence="3" id="KW-1185">Reference proteome</keyword>
<feature type="region of interest" description="Disordered" evidence="1">
    <location>
        <begin position="372"/>
        <end position="393"/>
    </location>
</feature>
<organism evidence="2 3">
    <name type="scientific">Ceratodon purpureus</name>
    <name type="common">Fire moss</name>
    <name type="synonym">Dicranum purpureum</name>
    <dbReference type="NCBI Taxonomy" id="3225"/>
    <lineage>
        <taxon>Eukaryota</taxon>
        <taxon>Viridiplantae</taxon>
        <taxon>Streptophyta</taxon>
        <taxon>Embryophyta</taxon>
        <taxon>Bryophyta</taxon>
        <taxon>Bryophytina</taxon>
        <taxon>Bryopsida</taxon>
        <taxon>Dicranidae</taxon>
        <taxon>Pseudoditrichales</taxon>
        <taxon>Ditrichaceae</taxon>
        <taxon>Ceratodon</taxon>
    </lineage>
</organism>
<feature type="region of interest" description="Disordered" evidence="1">
    <location>
        <begin position="243"/>
        <end position="306"/>
    </location>
</feature>
<evidence type="ECO:0000313" key="3">
    <source>
        <dbReference type="Proteomes" id="UP000822688"/>
    </source>
</evidence>